<keyword evidence="7" id="KW-1185">Reference proteome</keyword>
<dbReference type="OrthoDB" id="5952526at2759"/>
<keyword evidence="2 4" id="KW-0863">Zinc-finger</keyword>
<dbReference type="SUPFAM" id="SSF144232">
    <property type="entry name" value="HIT/MYND zinc finger-like"/>
    <property type="match status" value="1"/>
</dbReference>
<evidence type="ECO:0000256" key="1">
    <source>
        <dbReference type="ARBA" id="ARBA00022723"/>
    </source>
</evidence>
<name>A0A9X0CBG5_9EURO</name>
<comment type="caution">
    <text evidence="6">The sequence shown here is derived from an EMBL/GenBank/DDBJ whole genome shotgun (WGS) entry which is preliminary data.</text>
</comment>
<keyword evidence="3" id="KW-0862">Zinc</keyword>
<sequence length="286" mass="31740">MSPPSGCGVCGKKDEVLRCSGCKVMMYCGAEYQTAHRQDHKSACSAIRRCCIAMEKEEQALRAHPDDIFTHGVGRFWGIFDTRHYMRARAAFSNTLSLVGHIESLQAQLDILIEDLRLCRSDNMDSRDVIPGLMNANPLEPANMSYDGMIDLPHMVSVTLVKIKVLQVLFMNMGSPGGITADMLVFGLKSSTIAKNPIIANCDDEWLEIVKLKAQIRALYEAVHKLNPHFWPALVNPGEHLEAKAMIFSIGSVEQMQMALDLTYEAWCETPGAITVIEVAIEGNLR</sequence>
<feature type="domain" description="MYND-type" evidence="5">
    <location>
        <begin position="7"/>
        <end position="44"/>
    </location>
</feature>
<protein>
    <recommendedName>
        <fullName evidence="5">MYND-type domain-containing protein</fullName>
    </recommendedName>
</protein>
<reference evidence="6" key="2">
    <citation type="journal article" date="2023" name="IMA Fungus">
        <title>Comparative genomic study of the Penicillium genus elucidates a diverse pangenome and 15 lateral gene transfer events.</title>
        <authorList>
            <person name="Petersen C."/>
            <person name="Sorensen T."/>
            <person name="Nielsen M.R."/>
            <person name="Sondergaard T.E."/>
            <person name="Sorensen J.L."/>
            <person name="Fitzpatrick D.A."/>
            <person name="Frisvad J.C."/>
            <person name="Nielsen K.L."/>
        </authorList>
    </citation>
    <scope>NUCLEOTIDE SEQUENCE</scope>
    <source>
        <strain evidence="6">IBT 29495</strain>
    </source>
</reference>
<evidence type="ECO:0000313" key="6">
    <source>
        <dbReference type="EMBL" id="KAJ5520360.1"/>
    </source>
</evidence>
<gene>
    <name evidence="6" type="ORF">N7463_000813</name>
</gene>
<dbReference type="InterPro" id="IPR002893">
    <property type="entry name" value="Znf_MYND"/>
</dbReference>
<evidence type="ECO:0000313" key="7">
    <source>
        <dbReference type="Proteomes" id="UP001149954"/>
    </source>
</evidence>
<evidence type="ECO:0000256" key="3">
    <source>
        <dbReference type="ARBA" id="ARBA00022833"/>
    </source>
</evidence>
<evidence type="ECO:0000259" key="5">
    <source>
        <dbReference type="PROSITE" id="PS50865"/>
    </source>
</evidence>
<keyword evidence="1" id="KW-0479">Metal-binding</keyword>
<dbReference type="AlphaFoldDB" id="A0A9X0CBG5"/>
<dbReference type="Gene3D" id="6.10.140.2220">
    <property type="match status" value="1"/>
</dbReference>
<proteinExistence type="predicted"/>
<evidence type="ECO:0000256" key="2">
    <source>
        <dbReference type="ARBA" id="ARBA00022771"/>
    </source>
</evidence>
<accession>A0A9X0CBG5</accession>
<dbReference type="EMBL" id="JAPWDS010000001">
    <property type="protein sequence ID" value="KAJ5520360.1"/>
    <property type="molecule type" value="Genomic_DNA"/>
</dbReference>
<dbReference type="Pfam" id="PF01753">
    <property type="entry name" value="zf-MYND"/>
    <property type="match status" value="1"/>
</dbReference>
<dbReference type="Proteomes" id="UP001149954">
    <property type="component" value="Unassembled WGS sequence"/>
</dbReference>
<dbReference type="GO" id="GO:0008270">
    <property type="term" value="F:zinc ion binding"/>
    <property type="evidence" value="ECO:0007669"/>
    <property type="project" value="UniProtKB-KW"/>
</dbReference>
<reference evidence="6" key="1">
    <citation type="submission" date="2022-12" db="EMBL/GenBank/DDBJ databases">
        <authorList>
            <person name="Petersen C."/>
        </authorList>
    </citation>
    <scope>NUCLEOTIDE SEQUENCE</scope>
    <source>
        <strain evidence="6">IBT 29495</strain>
    </source>
</reference>
<dbReference type="PROSITE" id="PS50865">
    <property type="entry name" value="ZF_MYND_2"/>
    <property type="match status" value="1"/>
</dbReference>
<organism evidence="6 7">
    <name type="scientific">Penicillium fimorum</name>
    <dbReference type="NCBI Taxonomy" id="1882269"/>
    <lineage>
        <taxon>Eukaryota</taxon>
        <taxon>Fungi</taxon>
        <taxon>Dikarya</taxon>
        <taxon>Ascomycota</taxon>
        <taxon>Pezizomycotina</taxon>
        <taxon>Eurotiomycetes</taxon>
        <taxon>Eurotiomycetidae</taxon>
        <taxon>Eurotiales</taxon>
        <taxon>Aspergillaceae</taxon>
        <taxon>Penicillium</taxon>
    </lineage>
</organism>
<evidence type="ECO:0000256" key="4">
    <source>
        <dbReference type="PROSITE-ProRule" id="PRU00134"/>
    </source>
</evidence>